<evidence type="ECO:0000313" key="2">
    <source>
        <dbReference type="EMBL" id="RSK44720.1"/>
    </source>
</evidence>
<evidence type="ECO:0008006" key="4">
    <source>
        <dbReference type="Google" id="ProtNLM"/>
    </source>
</evidence>
<dbReference type="EMBL" id="RWIU01000002">
    <property type="protein sequence ID" value="RSK44720.1"/>
    <property type="molecule type" value="Genomic_DNA"/>
</dbReference>
<protein>
    <recommendedName>
        <fullName evidence="4">Bacteriophage tail tape measure N-terminal domain-containing protein</fullName>
    </recommendedName>
</protein>
<dbReference type="RefSeq" id="WP_125436878.1">
    <property type="nucleotide sequence ID" value="NZ_RWIU01000002.1"/>
</dbReference>
<sequence length="1046" mass="112349">MAENSEERKVRILLDAQQANASIRDMSAAAGIMNSQLAKMAADDPGRAALQQDFARLTARINEARTAQRTVIQTTEELAAAQSKLVAENREVVLNGQKVEATFNDMKRAAQQLERELHEMSGDDPNRAKMLSDYQALQGRIEGVKKELGGAASNGSFFKQSMASALGVLTGGGVLELAGKAFEFLGGAKEDFEASAQAGAQLEATLKSTANSAGIAKEEIEALATARMGVTLFDDDDTKASASLLLTFTNIKNGVFQEAMPAIQDLAQKMAGDGPADLKGASIQVGKALNEPIKGITALSRVGVSFTEEQKKVIEQLVATGDTAGAQRIILAELNKEFGGSAEAARTAGGGLASLRMNFADTKETIGGFVVEGLNRATDWLGRLWERTQPVRDIFVELWQEGTHLYSNLYDIAESLGLVSDKGDSVGLVANLLIGLFTLLLAPLRASVGLWNAMSDSFVELYNKSSLFRGVVGGFVQVFKEVGQAAWDSLKGVGNLLVGIFTLDTEKIKQGLKQTFDGLGEVAYRGGIGAADSFYKGYVSSKDKRIVRKVQVETTATATGAGALPATNGEEGENSLQAAAAAKVDKAAAAATRAQEAAHKKELAAQKKQDQARLDATKKWVAEEGALLDSRLVLREQLAGRELSDEMQRREQQRQKLFDEADKKAAGLTGKELDYAERVRAIVEERDLSLRELQAKFDAESEKRRQEGLDKKLAQAQADDEVRLAELQLKLANGVLDEQAYQDAVHAVKVAAMERELEFARQKYGEGSTEYKKLLADKISQDADYVGKKRKLEEEQSKFEQVLAFAKKAISAADVATLGEVLGKKNVLYKAAQAAQKAIAIAEIGMSLPKQWAANAEAGAKISAMAPPFTVPLGVAYTIGTNALATAGAAAATAKIMGFREGGRTLASGGKNLLDMNRMSVAPNGKLLDQDGYPVAGVVHENEYVIPEWMRADPQVVQVEEFLEQKRLRGYREGGATSADVAPPAAGTGAAATETQLQLLAVLGRLDLRLADVEQWAREVNVVLDVYGLEQTLEEREATRKAAEVR</sequence>
<reference evidence="2 3" key="1">
    <citation type="submission" date="2018-12" db="EMBL/GenBank/DDBJ databases">
        <authorList>
            <person name="Feng G."/>
            <person name="Zhu H."/>
        </authorList>
    </citation>
    <scope>NUCLEOTIDE SEQUENCE [LARGE SCALE GENOMIC DNA]</scope>
    <source>
        <strain evidence="2 3">LMG 26000</strain>
    </source>
</reference>
<evidence type="ECO:0000256" key="1">
    <source>
        <dbReference type="SAM" id="Coils"/>
    </source>
</evidence>
<feature type="coiled-coil region" evidence="1">
    <location>
        <begin position="47"/>
        <end position="123"/>
    </location>
</feature>
<dbReference type="AlphaFoldDB" id="A0A3R9P5H6"/>
<proteinExistence type="predicted"/>
<dbReference type="OrthoDB" id="975149at2"/>
<evidence type="ECO:0000313" key="3">
    <source>
        <dbReference type="Proteomes" id="UP000270291"/>
    </source>
</evidence>
<accession>A0A3R9P5H6</accession>
<comment type="caution">
    <text evidence="2">The sequence shown here is derived from an EMBL/GenBank/DDBJ whole genome shotgun (WGS) entry which is preliminary data.</text>
</comment>
<dbReference type="Proteomes" id="UP000270291">
    <property type="component" value="Unassembled WGS sequence"/>
</dbReference>
<keyword evidence="1" id="KW-0175">Coiled coil</keyword>
<keyword evidence="3" id="KW-1185">Reference proteome</keyword>
<name>A0A3R9P5H6_9BACT</name>
<organism evidence="2 3">
    <name type="scientific">Hymenobacter perfusus</name>
    <dbReference type="NCBI Taxonomy" id="1236770"/>
    <lineage>
        <taxon>Bacteria</taxon>
        <taxon>Pseudomonadati</taxon>
        <taxon>Bacteroidota</taxon>
        <taxon>Cytophagia</taxon>
        <taxon>Cytophagales</taxon>
        <taxon>Hymenobacteraceae</taxon>
        <taxon>Hymenobacter</taxon>
    </lineage>
</organism>
<gene>
    <name evidence="2" type="ORF">EI293_09420</name>
</gene>